<evidence type="ECO:0000256" key="1">
    <source>
        <dbReference type="ARBA" id="ARBA00023015"/>
    </source>
</evidence>
<keyword evidence="3" id="KW-0804">Transcription</keyword>
<dbReference type="Pfam" id="PF12802">
    <property type="entry name" value="MarR_2"/>
    <property type="match status" value="1"/>
</dbReference>
<dbReference type="PANTHER" id="PTHR33164">
    <property type="entry name" value="TRANSCRIPTIONAL REGULATOR, MARR FAMILY"/>
    <property type="match status" value="1"/>
</dbReference>
<dbReference type="AlphaFoldDB" id="A0A5C8NW72"/>
<dbReference type="SMART" id="SM00347">
    <property type="entry name" value="HTH_MARR"/>
    <property type="match status" value="1"/>
</dbReference>
<dbReference type="RefSeq" id="WP_147704702.1">
    <property type="nucleotide sequence ID" value="NZ_VDUY01000004.1"/>
</dbReference>
<proteinExistence type="predicted"/>
<dbReference type="PRINTS" id="PR00598">
    <property type="entry name" value="HTHMARR"/>
</dbReference>
<accession>A0A5C8NW72</accession>
<dbReference type="Proteomes" id="UP000321548">
    <property type="component" value="Unassembled WGS sequence"/>
</dbReference>
<evidence type="ECO:0000259" key="4">
    <source>
        <dbReference type="PROSITE" id="PS50995"/>
    </source>
</evidence>
<protein>
    <submittedName>
        <fullName evidence="5">MarR family transcriptional regulator</fullName>
    </submittedName>
</protein>
<dbReference type="PROSITE" id="PS50995">
    <property type="entry name" value="HTH_MARR_2"/>
    <property type="match status" value="1"/>
</dbReference>
<dbReference type="PANTHER" id="PTHR33164:SF57">
    <property type="entry name" value="MARR-FAMILY TRANSCRIPTIONAL REGULATOR"/>
    <property type="match status" value="1"/>
</dbReference>
<evidence type="ECO:0000313" key="6">
    <source>
        <dbReference type="Proteomes" id="UP000321548"/>
    </source>
</evidence>
<gene>
    <name evidence="5" type="ORF">FHP08_12070</name>
</gene>
<dbReference type="PROSITE" id="PS01117">
    <property type="entry name" value="HTH_MARR_1"/>
    <property type="match status" value="1"/>
</dbReference>
<dbReference type="SUPFAM" id="SSF46785">
    <property type="entry name" value="Winged helix' DNA-binding domain"/>
    <property type="match status" value="1"/>
</dbReference>
<keyword evidence="6" id="KW-1185">Reference proteome</keyword>
<dbReference type="InterPro" id="IPR023187">
    <property type="entry name" value="Tscrpt_reg_MarR-type_CS"/>
</dbReference>
<keyword evidence="1" id="KW-0805">Transcription regulation</keyword>
<dbReference type="GO" id="GO:0006950">
    <property type="term" value="P:response to stress"/>
    <property type="evidence" value="ECO:0007669"/>
    <property type="project" value="TreeGrafter"/>
</dbReference>
<dbReference type="Gene3D" id="1.10.10.10">
    <property type="entry name" value="Winged helix-like DNA-binding domain superfamily/Winged helix DNA-binding domain"/>
    <property type="match status" value="1"/>
</dbReference>
<sequence>MSPKLPSDSPAGALKLQDFLPYRLAVLAESVSRSIAQVYAERFALSRDEWRVLAALAETGSMKSRDAALYATLDKMQVSRAVAGLERSGLIAREEDAGDRRNRILSLTPAGRALLRKLTPMVQAREAFLLEALDADEAAVLDRAIDRLLERSRQLERQG</sequence>
<dbReference type="OrthoDB" id="9090742at2"/>
<dbReference type="InterPro" id="IPR036388">
    <property type="entry name" value="WH-like_DNA-bd_sf"/>
</dbReference>
<evidence type="ECO:0000313" key="5">
    <source>
        <dbReference type="EMBL" id="TXL65507.1"/>
    </source>
</evidence>
<dbReference type="InterPro" id="IPR039422">
    <property type="entry name" value="MarR/SlyA-like"/>
</dbReference>
<feature type="domain" description="HTH marR-type" evidence="4">
    <location>
        <begin position="17"/>
        <end position="150"/>
    </location>
</feature>
<dbReference type="GO" id="GO:0003700">
    <property type="term" value="F:DNA-binding transcription factor activity"/>
    <property type="evidence" value="ECO:0007669"/>
    <property type="project" value="InterPro"/>
</dbReference>
<organism evidence="5 6">
    <name type="scientific">Zeimonas arvi</name>
    <dbReference type="NCBI Taxonomy" id="2498847"/>
    <lineage>
        <taxon>Bacteria</taxon>
        <taxon>Pseudomonadati</taxon>
        <taxon>Pseudomonadota</taxon>
        <taxon>Betaproteobacteria</taxon>
        <taxon>Burkholderiales</taxon>
        <taxon>Burkholderiaceae</taxon>
        <taxon>Zeimonas</taxon>
    </lineage>
</organism>
<comment type="caution">
    <text evidence="5">The sequence shown here is derived from an EMBL/GenBank/DDBJ whole genome shotgun (WGS) entry which is preliminary data.</text>
</comment>
<dbReference type="EMBL" id="VDUY01000004">
    <property type="protein sequence ID" value="TXL65507.1"/>
    <property type="molecule type" value="Genomic_DNA"/>
</dbReference>
<name>A0A5C8NW72_9BURK</name>
<evidence type="ECO:0000256" key="3">
    <source>
        <dbReference type="ARBA" id="ARBA00023163"/>
    </source>
</evidence>
<reference evidence="5 6" key="1">
    <citation type="submission" date="2019-06" db="EMBL/GenBank/DDBJ databases">
        <title>Quisquiliibacterium sp. nov., isolated from a maize field.</title>
        <authorList>
            <person name="Lin S.-Y."/>
            <person name="Tsai C.-F."/>
            <person name="Young C.-C."/>
        </authorList>
    </citation>
    <scope>NUCLEOTIDE SEQUENCE [LARGE SCALE GENOMIC DNA]</scope>
    <source>
        <strain evidence="5 6">CC-CFT501</strain>
    </source>
</reference>
<dbReference type="InterPro" id="IPR036390">
    <property type="entry name" value="WH_DNA-bd_sf"/>
</dbReference>
<dbReference type="InterPro" id="IPR000835">
    <property type="entry name" value="HTH_MarR-typ"/>
</dbReference>
<keyword evidence="2" id="KW-0238">DNA-binding</keyword>
<dbReference type="GO" id="GO:0003677">
    <property type="term" value="F:DNA binding"/>
    <property type="evidence" value="ECO:0007669"/>
    <property type="project" value="UniProtKB-KW"/>
</dbReference>
<evidence type="ECO:0000256" key="2">
    <source>
        <dbReference type="ARBA" id="ARBA00023125"/>
    </source>
</evidence>